<organism evidence="2 3">
    <name type="scientific">Formosa maritima</name>
    <dbReference type="NCBI Taxonomy" id="2592046"/>
    <lineage>
        <taxon>Bacteria</taxon>
        <taxon>Pseudomonadati</taxon>
        <taxon>Bacteroidota</taxon>
        <taxon>Flavobacteriia</taxon>
        <taxon>Flavobacteriales</taxon>
        <taxon>Flavobacteriaceae</taxon>
        <taxon>Formosa</taxon>
    </lineage>
</organism>
<dbReference type="AlphaFoldDB" id="A0A5D0GH49"/>
<reference evidence="2 3" key="1">
    <citation type="submission" date="2019-08" db="EMBL/GenBank/DDBJ databases">
        <title>Formosa sediminis sp. nov., isolated from marine sediment.</title>
        <authorList>
            <person name="Cao W.R."/>
        </authorList>
    </citation>
    <scope>NUCLEOTIDE SEQUENCE [LARGE SCALE GENOMIC DNA]</scope>
    <source>
        <strain evidence="2 3">1494</strain>
    </source>
</reference>
<dbReference type="InterPro" id="IPR021428">
    <property type="entry name" value="DUF3078"/>
</dbReference>
<gene>
    <name evidence="2" type="ORF">FVF61_03275</name>
</gene>
<feature type="signal peptide" evidence="1">
    <location>
        <begin position="1"/>
        <end position="18"/>
    </location>
</feature>
<protein>
    <submittedName>
        <fullName evidence="2">DUF3078 domain-containing protein</fullName>
    </submittedName>
</protein>
<proteinExistence type="predicted"/>
<name>A0A5D0GH49_9FLAO</name>
<dbReference type="Proteomes" id="UP000324550">
    <property type="component" value="Unassembled WGS sequence"/>
</dbReference>
<evidence type="ECO:0000256" key="1">
    <source>
        <dbReference type="SAM" id="SignalP"/>
    </source>
</evidence>
<dbReference type="EMBL" id="VSFC01000019">
    <property type="protein sequence ID" value="TYA58213.1"/>
    <property type="molecule type" value="Genomic_DNA"/>
</dbReference>
<dbReference type="Pfam" id="PF11276">
    <property type="entry name" value="DUF3078"/>
    <property type="match status" value="1"/>
</dbReference>
<sequence length="317" mass="36582">MKKFLFILSILSFQFIVAQPDSLYFKTEDINIPKWTQKNRASALISEVAFVNWNAGGSNSISALFNFESVLKYRYKHLVWHNILISRYGINKQENQGLRKTDDILDVSSTLGFRRNEFTNWFFSSRFNFKTQFTKGYNYPDDINVLSKFMAPGYLFVGGGMEYGKNIDEFSLYFSPLTIKTTFVLDEALANAGSFGVTPAVYDEEGNVIEEGERIRNEIGILLTSVFEKEVFQNVMLVNYVSFYTDYLNEFGNIDVDWQINFDFKVNSFIKANFGSHLKYDNDVKTLVETEVEDEYEEEGAKVQWKQILGVGVVVDF</sequence>
<evidence type="ECO:0000313" key="3">
    <source>
        <dbReference type="Proteomes" id="UP000324550"/>
    </source>
</evidence>
<dbReference type="RefSeq" id="WP_148453268.1">
    <property type="nucleotide sequence ID" value="NZ_VSFC01000019.1"/>
</dbReference>
<feature type="chain" id="PRO_5022848056" evidence="1">
    <location>
        <begin position="19"/>
        <end position="317"/>
    </location>
</feature>
<evidence type="ECO:0000313" key="2">
    <source>
        <dbReference type="EMBL" id="TYA58213.1"/>
    </source>
</evidence>
<keyword evidence="3" id="KW-1185">Reference proteome</keyword>
<keyword evidence="1" id="KW-0732">Signal</keyword>
<accession>A0A5D0GH49</accession>
<dbReference type="OrthoDB" id="1495718at2"/>
<comment type="caution">
    <text evidence="2">The sequence shown here is derived from an EMBL/GenBank/DDBJ whole genome shotgun (WGS) entry which is preliminary data.</text>
</comment>